<feature type="domain" description="Peptidase C51" evidence="4">
    <location>
        <begin position="193"/>
        <end position="313"/>
    </location>
</feature>
<name>A0A418JM97_STAHY</name>
<protein>
    <submittedName>
        <fullName evidence="5">CHAP domain-containing protein</fullName>
    </submittedName>
</protein>
<organism evidence="5 6">
    <name type="scientific">Staphylococcus hyicus</name>
    <dbReference type="NCBI Taxonomy" id="1284"/>
    <lineage>
        <taxon>Bacteria</taxon>
        <taxon>Bacillati</taxon>
        <taxon>Bacillota</taxon>
        <taxon>Bacilli</taxon>
        <taxon>Bacillales</taxon>
        <taxon>Staphylococcaceae</taxon>
        <taxon>Staphylococcus</taxon>
    </lineage>
</organism>
<keyword evidence="2" id="KW-0378">Hydrolase</keyword>
<proteinExistence type="predicted"/>
<evidence type="ECO:0000313" key="6">
    <source>
        <dbReference type="Proteomes" id="UP000285625"/>
    </source>
</evidence>
<evidence type="ECO:0000259" key="4">
    <source>
        <dbReference type="PROSITE" id="PS50911"/>
    </source>
</evidence>
<comment type="caution">
    <text evidence="5">The sequence shown here is derived from an EMBL/GenBank/DDBJ whole genome shotgun (WGS) entry which is preliminary data.</text>
</comment>
<evidence type="ECO:0000313" key="5">
    <source>
        <dbReference type="EMBL" id="RIO47657.1"/>
    </source>
</evidence>
<gene>
    <name evidence="5" type="ORF">BUZ57_01240</name>
</gene>
<dbReference type="GO" id="GO:0071555">
    <property type="term" value="P:cell wall organization"/>
    <property type="evidence" value="ECO:0007669"/>
    <property type="project" value="UniProtKB-KW"/>
</dbReference>
<evidence type="ECO:0000256" key="2">
    <source>
        <dbReference type="ARBA" id="ARBA00022801"/>
    </source>
</evidence>
<dbReference type="Gene3D" id="3.10.350.10">
    <property type="entry name" value="LysM domain"/>
    <property type="match status" value="1"/>
</dbReference>
<dbReference type="SUPFAM" id="SSF54106">
    <property type="entry name" value="LysM domain"/>
    <property type="match status" value="1"/>
</dbReference>
<dbReference type="EMBL" id="QXVO01000002">
    <property type="protein sequence ID" value="RIO47657.1"/>
    <property type="molecule type" value="Genomic_DNA"/>
</dbReference>
<dbReference type="Pfam" id="PF01476">
    <property type="entry name" value="LysM"/>
    <property type="match status" value="1"/>
</dbReference>
<dbReference type="SUPFAM" id="SSF54001">
    <property type="entry name" value="Cysteine proteinases"/>
    <property type="match status" value="1"/>
</dbReference>
<dbReference type="AlphaFoldDB" id="A0A418JM97"/>
<keyword evidence="3" id="KW-0961">Cell wall biogenesis/degradation</keyword>
<dbReference type="Proteomes" id="UP000285625">
    <property type="component" value="Unassembled WGS sequence"/>
</dbReference>
<dbReference type="InterPro" id="IPR036779">
    <property type="entry name" value="LysM_dom_sf"/>
</dbReference>
<accession>A0A418JM97</accession>
<dbReference type="InterPro" id="IPR007921">
    <property type="entry name" value="CHAP_dom"/>
</dbReference>
<keyword evidence="1" id="KW-0732">Signal</keyword>
<dbReference type="Pfam" id="PF05257">
    <property type="entry name" value="CHAP"/>
    <property type="match status" value="1"/>
</dbReference>
<dbReference type="CDD" id="cd00118">
    <property type="entry name" value="LysM"/>
    <property type="match status" value="1"/>
</dbReference>
<evidence type="ECO:0000256" key="3">
    <source>
        <dbReference type="ARBA" id="ARBA00023316"/>
    </source>
</evidence>
<reference evidence="5 6" key="1">
    <citation type="journal article" date="2016" name="Front. Microbiol.">
        <title>Comprehensive Phylogenetic Analysis of Bovine Non-aureus Staphylococci Species Based on Whole-Genome Sequencing.</title>
        <authorList>
            <person name="Naushad S."/>
            <person name="Barkema H.W."/>
            <person name="Luby C."/>
            <person name="Condas L.A."/>
            <person name="Nobrega D.B."/>
            <person name="Carson D.A."/>
            <person name="De Buck J."/>
        </authorList>
    </citation>
    <scope>NUCLEOTIDE SEQUENCE [LARGE SCALE GENOMIC DNA]</scope>
    <source>
        <strain evidence="5 6">SNUC 5959</strain>
    </source>
</reference>
<dbReference type="STRING" id="1284.SHYC_09955"/>
<sequence>MNKIVMLQVFNIRSSIHDMIFNFLFVMAVANALLTQDIEVPKHQSFYELSQKIGATIQELKTLNPTERQSVKGQKTVRIPNKHIHIVRSGDTLNGILTRYHLTERTFYQFNPSFEKLSSNQWLALSPKGSALLFQPRLQKAHHKSAPIIPPHTRHAPYHSNAFTSLKAQIRPSQITPSHFFGNHNTVKTHRDLLQRPVIQDVTYEHVDFQNLYMQGQCTYYAFERRKELAHPIHNYWGNAKQWHINAREEGFHVTSTPKVGAILVSQEGPYGHVAIVEAIKGNAIVVSEMNWVAPFIVSYRIIDVYDQYHFIH</sequence>
<dbReference type="PROSITE" id="PS50911">
    <property type="entry name" value="CHAP"/>
    <property type="match status" value="1"/>
</dbReference>
<dbReference type="GO" id="GO:0016787">
    <property type="term" value="F:hydrolase activity"/>
    <property type="evidence" value="ECO:0007669"/>
    <property type="project" value="UniProtKB-KW"/>
</dbReference>
<dbReference type="Gene3D" id="3.90.1720.10">
    <property type="entry name" value="endopeptidase domain like (from Nostoc punctiforme)"/>
    <property type="match status" value="1"/>
</dbReference>
<evidence type="ECO:0000256" key="1">
    <source>
        <dbReference type="ARBA" id="ARBA00022729"/>
    </source>
</evidence>
<dbReference type="InterPro" id="IPR038765">
    <property type="entry name" value="Papain-like_cys_pep_sf"/>
</dbReference>
<dbReference type="InterPro" id="IPR018392">
    <property type="entry name" value="LysM"/>
</dbReference>